<comment type="subcellular location">
    <subcellularLocation>
        <location evidence="1">Membrane</location>
        <topology evidence="1">Multi-pass membrane protein</topology>
    </subcellularLocation>
</comment>
<evidence type="ECO:0000256" key="4">
    <source>
        <dbReference type="ARBA" id="ARBA00022989"/>
    </source>
</evidence>
<feature type="transmembrane region" description="Helical" evidence="6">
    <location>
        <begin position="384"/>
        <end position="407"/>
    </location>
</feature>
<feature type="transmembrane region" description="Helical" evidence="6">
    <location>
        <begin position="86"/>
        <end position="104"/>
    </location>
</feature>
<feature type="transmembrane region" description="Helical" evidence="6">
    <location>
        <begin position="116"/>
        <end position="135"/>
    </location>
</feature>
<dbReference type="Proteomes" id="UP001556367">
    <property type="component" value="Unassembled WGS sequence"/>
</dbReference>
<organism evidence="8 9">
    <name type="scientific">Hohenbuehelia grisea</name>
    <dbReference type="NCBI Taxonomy" id="104357"/>
    <lineage>
        <taxon>Eukaryota</taxon>
        <taxon>Fungi</taxon>
        <taxon>Dikarya</taxon>
        <taxon>Basidiomycota</taxon>
        <taxon>Agaricomycotina</taxon>
        <taxon>Agaricomycetes</taxon>
        <taxon>Agaricomycetidae</taxon>
        <taxon>Agaricales</taxon>
        <taxon>Pleurotineae</taxon>
        <taxon>Pleurotaceae</taxon>
        <taxon>Hohenbuehelia</taxon>
    </lineage>
</organism>
<evidence type="ECO:0000256" key="6">
    <source>
        <dbReference type="SAM" id="Phobius"/>
    </source>
</evidence>
<evidence type="ECO:0000313" key="9">
    <source>
        <dbReference type="Proteomes" id="UP001556367"/>
    </source>
</evidence>
<dbReference type="InterPro" id="IPR036259">
    <property type="entry name" value="MFS_trans_sf"/>
</dbReference>
<evidence type="ECO:0000313" key="8">
    <source>
        <dbReference type="EMBL" id="KAL0959009.1"/>
    </source>
</evidence>
<keyword evidence="4 6" id="KW-1133">Transmembrane helix</keyword>
<comment type="caution">
    <text evidence="8">The sequence shown here is derived from an EMBL/GenBank/DDBJ whole genome shotgun (WGS) entry which is preliminary data.</text>
</comment>
<dbReference type="PANTHER" id="PTHR42718:SF9">
    <property type="entry name" value="MAJOR FACILITATOR SUPERFAMILY MULTIDRUG TRANSPORTER MFSC"/>
    <property type="match status" value="1"/>
</dbReference>
<dbReference type="Gene3D" id="1.20.1250.20">
    <property type="entry name" value="MFS general substrate transporter like domains"/>
    <property type="match status" value="1"/>
</dbReference>
<name>A0ABR3JT52_9AGAR</name>
<dbReference type="InterPro" id="IPR020846">
    <property type="entry name" value="MFS_dom"/>
</dbReference>
<feature type="transmembrane region" description="Helical" evidence="6">
    <location>
        <begin position="350"/>
        <end position="372"/>
    </location>
</feature>
<dbReference type="PANTHER" id="PTHR42718">
    <property type="entry name" value="MAJOR FACILITATOR SUPERFAMILY MULTIDRUG TRANSPORTER MFSC"/>
    <property type="match status" value="1"/>
</dbReference>
<dbReference type="Pfam" id="PF07690">
    <property type="entry name" value="MFS_1"/>
    <property type="match status" value="1"/>
</dbReference>
<dbReference type="PROSITE" id="PS50850">
    <property type="entry name" value="MFS"/>
    <property type="match status" value="1"/>
</dbReference>
<evidence type="ECO:0000259" key="7">
    <source>
        <dbReference type="PROSITE" id="PS50850"/>
    </source>
</evidence>
<feature type="transmembrane region" description="Helical" evidence="6">
    <location>
        <begin position="220"/>
        <end position="237"/>
    </location>
</feature>
<feature type="transmembrane region" description="Helical" evidence="6">
    <location>
        <begin position="176"/>
        <end position="200"/>
    </location>
</feature>
<feature type="domain" description="Major facilitator superfamily (MFS) profile" evidence="7">
    <location>
        <begin position="50"/>
        <end position="447"/>
    </location>
</feature>
<evidence type="ECO:0000256" key="3">
    <source>
        <dbReference type="ARBA" id="ARBA00022692"/>
    </source>
</evidence>
<gene>
    <name evidence="8" type="ORF">HGRIS_014321</name>
</gene>
<feature type="transmembrane region" description="Helical" evidence="6">
    <location>
        <begin position="49"/>
        <end position="74"/>
    </location>
</feature>
<evidence type="ECO:0000256" key="5">
    <source>
        <dbReference type="ARBA" id="ARBA00023136"/>
    </source>
</evidence>
<reference evidence="9" key="1">
    <citation type="submission" date="2024-06" db="EMBL/GenBank/DDBJ databases">
        <title>Multi-omics analyses provide insights into the biosynthesis of the anticancer antibiotic pleurotin in Hohenbuehelia grisea.</title>
        <authorList>
            <person name="Weaver J.A."/>
            <person name="Alberti F."/>
        </authorList>
    </citation>
    <scope>NUCLEOTIDE SEQUENCE [LARGE SCALE GENOMIC DNA]</scope>
    <source>
        <strain evidence="9">T-177</strain>
    </source>
</reference>
<accession>A0ABR3JT52</accession>
<dbReference type="InterPro" id="IPR011701">
    <property type="entry name" value="MFS"/>
</dbReference>
<sequence length="447" mass="47720">MQSASTSTFASDSPTSLQGKDISQALDIVLVEKHNEQPQEELSPLRKHVILLVLCIAQLLDVFGANAVIVSLPAISRDIGFSAGSIQWMLTAYTLTLASSMLISGTISDIFHAKPVFCAGILIVGLFSIPVATSVHPVMSIVFRALQGLGGAMNIPSAISIIRSTFPDPVSQGRAIGIYTTASTVGNVTGFVVGGFIGAATSWRWKSSSHPCTGWKSPRVITTLALSVVMCVAFFFIEKVVKDPAIAPRTWSNKNLLPLFFISLSPGWWVFTSELQLIAIFLKLWQESAVKAAIRCLPIGITGLCAYFVGAMVTKVHHSIFLIGGQVLMAVAAVLFALMDSVQKYWSHGVPGMIIGMIGLCCARVACTTMMLNSARKEEQGVVAALAWTASQIGVTIGLAITSSITISVNAGRPPDESSQRHGYEASFWSLVALAGVMMVASLWVRK</sequence>
<dbReference type="EMBL" id="JASNQZ010000003">
    <property type="protein sequence ID" value="KAL0959009.1"/>
    <property type="molecule type" value="Genomic_DNA"/>
</dbReference>
<evidence type="ECO:0000256" key="1">
    <source>
        <dbReference type="ARBA" id="ARBA00004141"/>
    </source>
</evidence>
<dbReference type="SUPFAM" id="SSF103473">
    <property type="entry name" value="MFS general substrate transporter"/>
    <property type="match status" value="1"/>
</dbReference>
<feature type="transmembrane region" description="Helical" evidence="6">
    <location>
        <begin position="257"/>
        <end position="280"/>
    </location>
</feature>
<feature type="transmembrane region" description="Helical" evidence="6">
    <location>
        <begin position="320"/>
        <end position="338"/>
    </location>
</feature>
<feature type="transmembrane region" description="Helical" evidence="6">
    <location>
        <begin position="141"/>
        <end position="164"/>
    </location>
</feature>
<keyword evidence="2" id="KW-0813">Transport</keyword>
<protein>
    <recommendedName>
        <fullName evidence="7">Major facilitator superfamily (MFS) profile domain-containing protein</fullName>
    </recommendedName>
</protein>
<evidence type="ECO:0000256" key="2">
    <source>
        <dbReference type="ARBA" id="ARBA00022448"/>
    </source>
</evidence>
<proteinExistence type="predicted"/>
<feature type="transmembrane region" description="Helical" evidence="6">
    <location>
        <begin position="427"/>
        <end position="445"/>
    </location>
</feature>
<keyword evidence="5 6" id="KW-0472">Membrane</keyword>
<keyword evidence="9" id="KW-1185">Reference proteome</keyword>
<keyword evidence="3 6" id="KW-0812">Transmembrane</keyword>
<feature type="transmembrane region" description="Helical" evidence="6">
    <location>
        <begin position="292"/>
        <end position="313"/>
    </location>
</feature>